<accession>A0A9D4VPB8</accession>
<keyword evidence="5" id="KW-0413">Isomerase</keyword>
<protein>
    <submittedName>
        <fullName evidence="6">Uncharacterized protein</fullName>
    </submittedName>
</protein>
<dbReference type="GO" id="GO:0051750">
    <property type="term" value="F:delta(3,5)-delta(2,4)-dienoyl-CoA isomerase activity"/>
    <property type="evidence" value="ECO:0007669"/>
    <property type="project" value="TreeGrafter"/>
</dbReference>
<comment type="pathway">
    <text evidence="1">Lipid metabolism; fatty acid beta-oxidation.</text>
</comment>
<evidence type="ECO:0000313" key="6">
    <source>
        <dbReference type="EMBL" id="KAI5387387.1"/>
    </source>
</evidence>
<keyword evidence="7" id="KW-1185">Reference proteome</keyword>
<dbReference type="InterPro" id="IPR045002">
    <property type="entry name" value="Ech1-like"/>
</dbReference>
<name>A0A9D4VPB8_PEA</name>
<dbReference type="SUPFAM" id="SSF52096">
    <property type="entry name" value="ClpP/crotonase"/>
    <property type="match status" value="1"/>
</dbReference>
<evidence type="ECO:0000256" key="4">
    <source>
        <dbReference type="ARBA" id="ARBA00023098"/>
    </source>
</evidence>
<sequence>MCICGGINIITTCDIRVCIEDAFLSVKEVDLALVVDSGSLQSLQSIVGFGNLMELALTTIWLSGLEGKDLDLVSHVFYAQHQLNEGVREFAQGWDLTVDQRLYFVATLNSAILLSSDLVEAVAAVKQKWKPNYSKL</sequence>
<dbReference type="Gramene" id="Psat07G0349600-T1">
    <property type="protein sequence ID" value="KAI5387387.1"/>
    <property type="gene ID" value="KIW84_073496"/>
</dbReference>
<evidence type="ECO:0000256" key="2">
    <source>
        <dbReference type="ARBA" id="ARBA00005254"/>
    </source>
</evidence>
<keyword evidence="4" id="KW-0443">Lipid metabolism</keyword>
<organism evidence="6 7">
    <name type="scientific">Pisum sativum</name>
    <name type="common">Garden pea</name>
    <name type="synonym">Lathyrus oleraceus</name>
    <dbReference type="NCBI Taxonomy" id="3888"/>
    <lineage>
        <taxon>Eukaryota</taxon>
        <taxon>Viridiplantae</taxon>
        <taxon>Streptophyta</taxon>
        <taxon>Embryophyta</taxon>
        <taxon>Tracheophyta</taxon>
        <taxon>Spermatophyta</taxon>
        <taxon>Magnoliopsida</taxon>
        <taxon>eudicotyledons</taxon>
        <taxon>Gunneridae</taxon>
        <taxon>Pentapetalae</taxon>
        <taxon>rosids</taxon>
        <taxon>fabids</taxon>
        <taxon>Fabales</taxon>
        <taxon>Fabaceae</taxon>
        <taxon>Papilionoideae</taxon>
        <taxon>50 kb inversion clade</taxon>
        <taxon>NPAAA clade</taxon>
        <taxon>Hologalegina</taxon>
        <taxon>IRL clade</taxon>
        <taxon>Fabeae</taxon>
        <taxon>Lathyrus</taxon>
    </lineage>
</organism>
<evidence type="ECO:0000256" key="3">
    <source>
        <dbReference type="ARBA" id="ARBA00022832"/>
    </source>
</evidence>
<dbReference type="InterPro" id="IPR001753">
    <property type="entry name" value="Enoyl-CoA_hydra/iso"/>
</dbReference>
<evidence type="ECO:0000313" key="7">
    <source>
        <dbReference type="Proteomes" id="UP001058974"/>
    </source>
</evidence>
<proteinExistence type="inferred from homology"/>
<dbReference type="Proteomes" id="UP001058974">
    <property type="component" value="Chromosome 7"/>
</dbReference>
<dbReference type="InterPro" id="IPR029045">
    <property type="entry name" value="ClpP/crotonase-like_dom_sf"/>
</dbReference>
<dbReference type="PANTHER" id="PTHR43149:SF1">
    <property type="entry name" value="DELTA(3,5)-DELTA(2,4)-DIENOYL-COA ISOMERASE, MITOCHONDRIAL"/>
    <property type="match status" value="1"/>
</dbReference>
<dbReference type="GO" id="GO:0006631">
    <property type="term" value="P:fatty acid metabolic process"/>
    <property type="evidence" value="ECO:0007669"/>
    <property type="project" value="UniProtKB-KW"/>
</dbReference>
<dbReference type="Gene3D" id="3.90.226.10">
    <property type="entry name" value="2-enoyl-CoA Hydratase, Chain A, domain 1"/>
    <property type="match status" value="1"/>
</dbReference>
<dbReference type="Pfam" id="PF00378">
    <property type="entry name" value="ECH_1"/>
    <property type="match status" value="1"/>
</dbReference>
<evidence type="ECO:0000256" key="5">
    <source>
        <dbReference type="ARBA" id="ARBA00023235"/>
    </source>
</evidence>
<dbReference type="GO" id="GO:0005777">
    <property type="term" value="C:peroxisome"/>
    <property type="evidence" value="ECO:0007669"/>
    <property type="project" value="TreeGrafter"/>
</dbReference>
<dbReference type="InterPro" id="IPR014748">
    <property type="entry name" value="Enoyl-CoA_hydra_C"/>
</dbReference>
<gene>
    <name evidence="6" type="ORF">KIW84_073496</name>
</gene>
<dbReference type="EMBL" id="JAMSHJ010000007">
    <property type="protein sequence ID" value="KAI5387387.1"/>
    <property type="molecule type" value="Genomic_DNA"/>
</dbReference>
<reference evidence="6 7" key="1">
    <citation type="journal article" date="2022" name="Nat. Genet.">
        <title>Improved pea reference genome and pan-genome highlight genomic features and evolutionary characteristics.</title>
        <authorList>
            <person name="Yang T."/>
            <person name="Liu R."/>
            <person name="Luo Y."/>
            <person name="Hu S."/>
            <person name="Wang D."/>
            <person name="Wang C."/>
            <person name="Pandey M.K."/>
            <person name="Ge S."/>
            <person name="Xu Q."/>
            <person name="Li N."/>
            <person name="Li G."/>
            <person name="Huang Y."/>
            <person name="Saxena R.K."/>
            <person name="Ji Y."/>
            <person name="Li M."/>
            <person name="Yan X."/>
            <person name="He Y."/>
            <person name="Liu Y."/>
            <person name="Wang X."/>
            <person name="Xiang C."/>
            <person name="Varshney R.K."/>
            <person name="Ding H."/>
            <person name="Gao S."/>
            <person name="Zong X."/>
        </authorList>
    </citation>
    <scope>NUCLEOTIDE SEQUENCE [LARGE SCALE GENOMIC DNA]</scope>
    <source>
        <strain evidence="6 7">cv. Zhongwan 6</strain>
    </source>
</reference>
<keyword evidence="3" id="KW-0276">Fatty acid metabolism</keyword>
<comment type="caution">
    <text evidence="6">The sequence shown here is derived from an EMBL/GenBank/DDBJ whole genome shotgun (WGS) entry which is preliminary data.</text>
</comment>
<evidence type="ECO:0000256" key="1">
    <source>
        <dbReference type="ARBA" id="ARBA00005005"/>
    </source>
</evidence>
<dbReference type="PANTHER" id="PTHR43149">
    <property type="entry name" value="ENOYL-COA HYDRATASE"/>
    <property type="match status" value="1"/>
</dbReference>
<dbReference type="AlphaFoldDB" id="A0A9D4VPB8"/>
<comment type="similarity">
    <text evidence="2">Belongs to the enoyl-CoA hydratase/isomerase family.</text>
</comment>
<dbReference type="Gene3D" id="1.10.12.10">
    <property type="entry name" value="Lyase 2-enoyl-coa Hydratase, Chain A, domain 2"/>
    <property type="match status" value="1"/>
</dbReference>